<dbReference type="PANTHER" id="PTHR11783">
    <property type="entry name" value="SULFOTRANSFERASE SULT"/>
    <property type="match status" value="1"/>
</dbReference>
<dbReference type="InterPro" id="IPR000863">
    <property type="entry name" value="Sulfotransferase_dom"/>
</dbReference>
<sequence>MPPPNPEYLQQEESLTPESRELITTLPRQNGWFDSTHLYLYQGFWFQPDHLQAVISCQSHFQPLHSDVFLATYPKCGTTWLKAIIFTILNRKHFPPSSPNHPLLTANPHQLVLSLEIDLYAHNRLPTASTTSSPSRRFFSTHMPHASLPQPLSQRNKVVYACRSPKDTFVSLWHFMNKLRPQGAPERDMETAFRMFCDGAVGYGPFWDHVLGYWRRSLEEPERVLFVRYEDVKEEGAVQVRRMAEFLECGFSAEEEEEGVVDRILELSSFESMRGSEVNRVGRLGNGIENKHFFREGVVGDWKNCLSAQMAQELDGIVEEKFGGAGLVI</sequence>
<dbReference type="AlphaFoldDB" id="A0A8X8ZBZ2"/>
<keyword evidence="6" id="KW-1185">Reference proteome</keyword>
<reference evidence="5" key="2">
    <citation type="submission" date="2020-08" db="EMBL/GenBank/DDBJ databases">
        <title>Plant Genome Project.</title>
        <authorList>
            <person name="Zhang R.-G."/>
        </authorList>
    </citation>
    <scope>NUCLEOTIDE SEQUENCE</scope>
    <source>
        <strain evidence="5">Huo1</strain>
        <tissue evidence="5">Leaf</tissue>
    </source>
</reference>
<accession>A0A8X8ZBZ2</accession>
<evidence type="ECO:0000256" key="1">
    <source>
        <dbReference type="ARBA" id="ARBA00005771"/>
    </source>
</evidence>
<keyword evidence="2 3" id="KW-0808">Transferase</keyword>
<dbReference type="InterPro" id="IPR027417">
    <property type="entry name" value="P-loop_NTPase"/>
</dbReference>
<proteinExistence type="inferred from homology"/>
<comment type="similarity">
    <text evidence="1 3">Belongs to the sulfotransferase 1 family.</text>
</comment>
<dbReference type="Gene3D" id="3.40.50.300">
    <property type="entry name" value="P-loop containing nucleotide triphosphate hydrolases"/>
    <property type="match status" value="1"/>
</dbReference>
<comment type="caution">
    <text evidence="5">The sequence shown here is derived from an EMBL/GenBank/DDBJ whole genome shotgun (WGS) entry which is preliminary data.</text>
</comment>
<feature type="domain" description="Sulfotransferase" evidence="4">
    <location>
        <begin position="66"/>
        <end position="324"/>
    </location>
</feature>
<dbReference type="EC" id="2.8.2.-" evidence="3"/>
<evidence type="ECO:0000256" key="2">
    <source>
        <dbReference type="ARBA" id="ARBA00022679"/>
    </source>
</evidence>
<dbReference type="EMBL" id="PNBA02000015">
    <property type="protein sequence ID" value="KAG6398998.1"/>
    <property type="molecule type" value="Genomic_DNA"/>
</dbReference>
<name>A0A8X8ZBZ2_SALSN</name>
<evidence type="ECO:0000256" key="3">
    <source>
        <dbReference type="RuleBase" id="RU361155"/>
    </source>
</evidence>
<dbReference type="GO" id="GO:0008146">
    <property type="term" value="F:sulfotransferase activity"/>
    <property type="evidence" value="ECO:0007669"/>
    <property type="project" value="InterPro"/>
</dbReference>
<dbReference type="Pfam" id="PF00685">
    <property type="entry name" value="Sulfotransfer_1"/>
    <property type="match status" value="1"/>
</dbReference>
<protein>
    <recommendedName>
        <fullName evidence="3">Sulfotransferase</fullName>
        <ecNumber evidence="3">2.8.2.-</ecNumber>
    </recommendedName>
</protein>
<reference evidence="5" key="1">
    <citation type="submission" date="2018-01" db="EMBL/GenBank/DDBJ databases">
        <authorList>
            <person name="Mao J.F."/>
        </authorList>
    </citation>
    <scope>NUCLEOTIDE SEQUENCE</scope>
    <source>
        <strain evidence="5">Huo1</strain>
        <tissue evidence="5">Leaf</tissue>
    </source>
</reference>
<evidence type="ECO:0000313" key="5">
    <source>
        <dbReference type="EMBL" id="KAG6398998.1"/>
    </source>
</evidence>
<evidence type="ECO:0000313" key="6">
    <source>
        <dbReference type="Proteomes" id="UP000298416"/>
    </source>
</evidence>
<dbReference type="SUPFAM" id="SSF52540">
    <property type="entry name" value="P-loop containing nucleoside triphosphate hydrolases"/>
    <property type="match status" value="1"/>
</dbReference>
<dbReference type="Proteomes" id="UP000298416">
    <property type="component" value="Unassembled WGS sequence"/>
</dbReference>
<organism evidence="5">
    <name type="scientific">Salvia splendens</name>
    <name type="common">Scarlet sage</name>
    <dbReference type="NCBI Taxonomy" id="180675"/>
    <lineage>
        <taxon>Eukaryota</taxon>
        <taxon>Viridiplantae</taxon>
        <taxon>Streptophyta</taxon>
        <taxon>Embryophyta</taxon>
        <taxon>Tracheophyta</taxon>
        <taxon>Spermatophyta</taxon>
        <taxon>Magnoliopsida</taxon>
        <taxon>eudicotyledons</taxon>
        <taxon>Gunneridae</taxon>
        <taxon>Pentapetalae</taxon>
        <taxon>asterids</taxon>
        <taxon>lamiids</taxon>
        <taxon>Lamiales</taxon>
        <taxon>Lamiaceae</taxon>
        <taxon>Nepetoideae</taxon>
        <taxon>Mentheae</taxon>
        <taxon>Salviinae</taxon>
        <taxon>Salvia</taxon>
        <taxon>Salvia subgen. Calosphace</taxon>
        <taxon>core Calosphace</taxon>
    </lineage>
</organism>
<gene>
    <name evidence="5" type="ORF">SASPL_140471</name>
</gene>
<evidence type="ECO:0000259" key="4">
    <source>
        <dbReference type="Pfam" id="PF00685"/>
    </source>
</evidence>